<accession>A0AAJ1WKD1</accession>
<name>A0AAJ1WKD1_9BACI</name>
<feature type="compositionally biased region" description="Basic and acidic residues" evidence="1">
    <location>
        <begin position="20"/>
        <end position="34"/>
    </location>
</feature>
<feature type="region of interest" description="Disordered" evidence="1">
    <location>
        <begin position="1"/>
        <end position="49"/>
    </location>
</feature>
<reference evidence="2" key="1">
    <citation type="submission" date="2023-07" db="EMBL/GenBank/DDBJ databases">
        <title>Genomic Encyclopedia of Type Strains, Phase IV (KMG-IV): sequencing the most valuable type-strain genomes for metagenomic binning, comparative biology and taxonomic classification.</title>
        <authorList>
            <person name="Goeker M."/>
        </authorList>
    </citation>
    <scope>NUCLEOTIDE SEQUENCE</scope>
    <source>
        <strain evidence="2">DSM 23947</strain>
    </source>
</reference>
<keyword evidence="3" id="KW-1185">Reference proteome</keyword>
<dbReference type="RefSeq" id="WP_307258429.1">
    <property type="nucleotide sequence ID" value="NZ_JAUSUC010000047.1"/>
</dbReference>
<dbReference type="AlphaFoldDB" id="A0AAJ1WKD1"/>
<dbReference type="Proteomes" id="UP001237207">
    <property type="component" value="Unassembled WGS sequence"/>
</dbReference>
<evidence type="ECO:0000256" key="1">
    <source>
        <dbReference type="SAM" id="MobiDB-lite"/>
    </source>
</evidence>
<organism evidence="2 3">
    <name type="scientific">Oikeobacillus pervagus</name>
    <dbReference type="NCBI Taxonomy" id="1325931"/>
    <lineage>
        <taxon>Bacteria</taxon>
        <taxon>Bacillati</taxon>
        <taxon>Bacillota</taxon>
        <taxon>Bacilli</taxon>
        <taxon>Bacillales</taxon>
        <taxon>Bacillaceae</taxon>
        <taxon>Oikeobacillus</taxon>
    </lineage>
</organism>
<comment type="caution">
    <text evidence="2">The sequence shown here is derived from an EMBL/GenBank/DDBJ whole genome shotgun (WGS) entry which is preliminary data.</text>
</comment>
<sequence length="49" mass="5732">MMKKRESRPSVAPGMDDHEELERKATDEEIERGKYTSVTHLSFDEVNHD</sequence>
<evidence type="ECO:0000313" key="3">
    <source>
        <dbReference type="Proteomes" id="UP001237207"/>
    </source>
</evidence>
<proteinExistence type="predicted"/>
<protein>
    <submittedName>
        <fullName evidence="2">Uncharacterized protein</fullName>
    </submittedName>
</protein>
<gene>
    <name evidence="2" type="ORF">J2S13_002851</name>
</gene>
<dbReference type="EMBL" id="JAUSUC010000047">
    <property type="protein sequence ID" value="MDQ0216393.1"/>
    <property type="molecule type" value="Genomic_DNA"/>
</dbReference>
<evidence type="ECO:0000313" key="2">
    <source>
        <dbReference type="EMBL" id="MDQ0216393.1"/>
    </source>
</evidence>